<dbReference type="AlphaFoldDB" id="A0A4R0S0W5"/>
<evidence type="ECO:0000256" key="2">
    <source>
        <dbReference type="SAM" id="SignalP"/>
    </source>
</evidence>
<feature type="chain" id="PRO_5020409180" evidence="2">
    <location>
        <begin position="21"/>
        <end position="127"/>
    </location>
</feature>
<reference evidence="3 4" key="1">
    <citation type="submission" date="2018-11" db="EMBL/GenBank/DDBJ databases">
        <title>Genome assembly of Steccherinum ochraceum LE-BIN_3174, the white-rot fungus of the Steccherinaceae family (The Residual Polyporoid clade, Polyporales, Basidiomycota).</title>
        <authorList>
            <person name="Fedorova T.V."/>
            <person name="Glazunova O.A."/>
            <person name="Landesman E.O."/>
            <person name="Moiseenko K.V."/>
            <person name="Psurtseva N.V."/>
            <person name="Savinova O.S."/>
            <person name="Shakhova N.V."/>
            <person name="Tyazhelova T.V."/>
            <person name="Vasina D.V."/>
        </authorList>
    </citation>
    <scope>NUCLEOTIDE SEQUENCE [LARGE SCALE GENOMIC DNA]</scope>
    <source>
        <strain evidence="3 4">LE-BIN_3174</strain>
    </source>
</reference>
<keyword evidence="4" id="KW-1185">Reference proteome</keyword>
<protein>
    <submittedName>
        <fullName evidence="3">Uncharacterized protein</fullName>
    </submittedName>
</protein>
<feature type="compositionally biased region" description="Polar residues" evidence="1">
    <location>
        <begin position="106"/>
        <end position="115"/>
    </location>
</feature>
<feature type="signal peptide" evidence="2">
    <location>
        <begin position="1"/>
        <end position="20"/>
    </location>
</feature>
<evidence type="ECO:0000313" key="3">
    <source>
        <dbReference type="EMBL" id="TCD70728.1"/>
    </source>
</evidence>
<proteinExistence type="predicted"/>
<evidence type="ECO:0000256" key="1">
    <source>
        <dbReference type="SAM" id="MobiDB-lite"/>
    </source>
</evidence>
<organism evidence="3 4">
    <name type="scientific">Steccherinum ochraceum</name>
    <dbReference type="NCBI Taxonomy" id="92696"/>
    <lineage>
        <taxon>Eukaryota</taxon>
        <taxon>Fungi</taxon>
        <taxon>Dikarya</taxon>
        <taxon>Basidiomycota</taxon>
        <taxon>Agaricomycotina</taxon>
        <taxon>Agaricomycetes</taxon>
        <taxon>Polyporales</taxon>
        <taxon>Steccherinaceae</taxon>
        <taxon>Steccherinum</taxon>
    </lineage>
</organism>
<keyword evidence="2" id="KW-0732">Signal</keyword>
<comment type="caution">
    <text evidence="3">The sequence shown here is derived from an EMBL/GenBank/DDBJ whole genome shotgun (WGS) entry which is preliminary data.</text>
</comment>
<name>A0A4R0S0W5_9APHY</name>
<dbReference type="EMBL" id="RWJN01000016">
    <property type="protein sequence ID" value="TCD70728.1"/>
    <property type="molecule type" value="Genomic_DNA"/>
</dbReference>
<gene>
    <name evidence="3" type="ORF">EIP91_002104</name>
</gene>
<evidence type="ECO:0000313" key="4">
    <source>
        <dbReference type="Proteomes" id="UP000292702"/>
    </source>
</evidence>
<dbReference type="Proteomes" id="UP000292702">
    <property type="component" value="Unassembled WGS sequence"/>
</dbReference>
<feature type="region of interest" description="Disordered" evidence="1">
    <location>
        <begin position="66"/>
        <end position="127"/>
    </location>
</feature>
<sequence length="127" mass="13881">MRFTTVLTGFLAVAVSSASAGPVHRFRARDETIMKARDLNVVTRAMLQAVHSRELPDLEARAAGIPSALSKRREPLLASEANGPNPARDEPPAPQDQGTVVEPQHTPEQQAQIDAQNDEIRNRPAQR</sequence>
<accession>A0A4R0S0W5</accession>
<feature type="compositionally biased region" description="Basic and acidic residues" evidence="1">
    <location>
        <begin position="118"/>
        <end position="127"/>
    </location>
</feature>